<evidence type="ECO:0000256" key="3">
    <source>
        <dbReference type="ARBA" id="ARBA00023136"/>
    </source>
</evidence>
<feature type="chain" id="PRO_5045758441" evidence="4">
    <location>
        <begin position="27"/>
        <end position="672"/>
    </location>
</feature>
<dbReference type="Pfam" id="PF00905">
    <property type="entry name" value="Transpeptidase"/>
    <property type="match status" value="1"/>
</dbReference>
<dbReference type="PROSITE" id="PS51257">
    <property type="entry name" value="PROKAR_LIPOPROTEIN"/>
    <property type="match status" value="1"/>
</dbReference>
<evidence type="ECO:0000256" key="2">
    <source>
        <dbReference type="ARBA" id="ARBA00007171"/>
    </source>
</evidence>
<feature type="domain" description="Penicillin-binding protein dimerisation" evidence="6">
    <location>
        <begin position="152"/>
        <end position="315"/>
    </location>
</feature>
<proteinExistence type="inferred from homology"/>
<accession>A0ABS8N9W8</accession>
<comment type="caution">
    <text evidence="8">The sequence shown here is derived from an EMBL/GenBank/DDBJ whole genome shotgun (WGS) entry which is preliminary data.</text>
</comment>
<keyword evidence="4" id="KW-0732">Signal</keyword>
<dbReference type="InterPro" id="IPR007887">
    <property type="entry name" value="MecA_N"/>
</dbReference>
<dbReference type="EMBL" id="JAJJPB010000038">
    <property type="protein sequence ID" value="MCC9296612.1"/>
    <property type="molecule type" value="Genomic_DNA"/>
</dbReference>
<dbReference type="InterPro" id="IPR012338">
    <property type="entry name" value="Beta-lactam/transpept-like"/>
</dbReference>
<organism evidence="8 9">
    <name type="scientific">Clostridium aromativorans</name>
    <dbReference type="NCBI Taxonomy" id="2836848"/>
    <lineage>
        <taxon>Bacteria</taxon>
        <taxon>Bacillati</taxon>
        <taxon>Bacillota</taxon>
        <taxon>Clostridia</taxon>
        <taxon>Eubacteriales</taxon>
        <taxon>Clostridiaceae</taxon>
        <taxon>Clostridium</taxon>
    </lineage>
</organism>
<evidence type="ECO:0000256" key="1">
    <source>
        <dbReference type="ARBA" id="ARBA00004370"/>
    </source>
</evidence>
<comment type="similarity">
    <text evidence="2">Belongs to the transpeptidase family.</text>
</comment>
<dbReference type="RefSeq" id="WP_179977526.1">
    <property type="nucleotide sequence ID" value="NZ_JAJJPB010000038.1"/>
</dbReference>
<dbReference type="Gene3D" id="3.30.1390.30">
    <property type="entry name" value="Penicillin-binding protein 2a, domain 3"/>
    <property type="match status" value="1"/>
</dbReference>
<dbReference type="InterPro" id="IPR001460">
    <property type="entry name" value="PCN-bd_Tpept"/>
</dbReference>
<feature type="domain" description="Penicillin-binding protein transpeptidase" evidence="5">
    <location>
        <begin position="348"/>
        <end position="662"/>
    </location>
</feature>
<feature type="signal peptide" evidence="4">
    <location>
        <begin position="1"/>
        <end position="26"/>
    </location>
</feature>
<evidence type="ECO:0000256" key="4">
    <source>
        <dbReference type="SAM" id="SignalP"/>
    </source>
</evidence>
<evidence type="ECO:0000313" key="8">
    <source>
        <dbReference type="EMBL" id="MCC9296612.1"/>
    </source>
</evidence>
<dbReference type="Pfam" id="PF03717">
    <property type="entry name" value="PBP_dimer"/>
    <property type="match status" value="1"/>
</dbReference>
<dbReference type="InterPro" id="IPR005311">
    <property type="entry name" value="PBP_dimer"/>
</dbReference>
<dbReference type="SUPFAM" id="SSF54427">
    <property type="entry name" value="NTF2-like"/>
    <property type="match status" value="1"/>
</dbReference>
<evidence type="ECO:0000259" key="6">
    <source>
        <dbReference type="Pfam" id="PF03717"/>
    </source>
</evidence>
<sequence length="672" mass="75300">MRRKFLLAICMLLFLIVAGGCSKNKAVEKSSNDYIKAWVQKDYKLMYRQISSDSKLEISEKNFINRYDNIYSGMELKKISVKIDTDKDIEYKDGKAQVPVKVDMDTPAGEIKFSNTINLEKENKEWKIAWDSKAIFPKLDKNDKVRVEVKRGKRGTIYDRNGNALAEDGNAAQVGIIPGEFNKNPENIKAQIAALLNTSEEDIDKKLSESYVKKDMFIPIKIMPEDDDRLNFLEQGLGVSVRDVEERIYPLKDAAAHLTGYVRKVTAQDLKSDKNYSADDVIGQYGLEKIYDNVLRARDGYDIYIVDGNGKRKSTIIKKNVENGSNIRVTIDSKIQTLLYDELKQDAGTGVSMNPKTGEVLSLVSTPSFDPNDFVMGMSNDKWKSLNEDKKRVFYNRFQGIQVPGSIFKPITAAIGLKTGKLNPEESKNVSGLKWRKDSSWGGYYITRVEDYGQPSDLLNALVHSDNIYFAQAALDIGKENMENQLKNFGIGETMPFEYKLSKSQISADNKITSEIQLADSGYGQGQILLNPVHLMAIYDSLVNGGNIVKPYLLYKDHPKVEIWKKSVYSKEIANTILRDLVQVVQNPHGTGHGAYIPGMNLAGKTGTAEIKASQQDGTGTELGWFAAVNVNNPNLLVVAMVENAKDKGGSHYVVPMVKNVFQKYSILCEEK</sequence>
<dbReference type="InterPro" id="IPR032710">
    <property type="entry name" value="NTF2-like_dom_sf"/>
</dbReference>
<comment type="subcellular location">
    <subcellularLocation>
        <location evidence="1">Membrane</location>
    </subcellularLocation>
</comment>
<protein>
    <submittedName>
        <fullName evidence="8">Penicillin-binding transpeptidase domain-containing protein</fullName>
    </submittedName>
</protein>
<dbReference type="InterPro" id="IPR036138">
    <property type="entry name" value="PBP_dimer_sf"/>
</dbReference>
<keyword evidence="3" id="KW-0472">Membrane</keyword>
<dbReference type="Gene3D" id="3.90.1310.10">
    <property type="entry name" value="Penicillin-binding protein 2a (Domain 2)"/>
    <property type="match status" value="1"/>
</dbReference>
<dbReference type="InterPro" id="IPR050515">
    <property type="entry name" value="Beta-lactam/transpept"/>
</dbReference>
<dbReference type="Gene3D" id="3.40.710.10">
    <property type="entry name" value="DD-peptidase/beta-lactamase superfamily"/>
    <property type="match status" value="1"/>
</dbReference>
<dbReference type="SUPFAM" id="SSF56519">
    <property type="entry name" value="Penicillin binding protein dimerisation domain"/>
    <property type="match status" value="1"/>
</dbReference>
<keyword evidence="9" id="KW-1185">Reference proteome</keyword>
<reference evidence="8" key="1">
    <citation type="submission" date="2021-11" db="EMBL/GenBank/DDBJ databases">
        <authorList>
            <person name="Qingchun L."/>
            <person name="Dong Z."/>
            <person name="Zongwei Q."/>
            <person name="Jia Z."/>
            <person name="Duotao L."/>
        </authorList>
    </citation>
    <scope>NUCLEOTIDE SEQUENCE</scope>
    <source>
        <strain evidence="8">WLY-B-L2</strain>
    </source>
</reference>
<dbReference type="Proteomes" id="UP001165422">
    <property type="component" value="Unassembled WGS sequence"/>
</dbReference>
<name>A0ABS8N9W8_9CLOT</name>
<feature type="domain" description="NTF2-like N-terminal transpeptidase" evidence="7">
    <location>
        <begin position="29"/>
        <end position="143"/>
    </location>
</feature>
<evidence type="ECO:0000313" key="9">
    <source>
        <dbReference type="Proteomes" id="UP001165422"/>
    </source>
</evidence>
<evidence type="ECO:0000259" key="7">
    <source>
        <dbReference type="Pfam" id="PF05223"/>
    </source>
</evidence>
<dbReference type="PANTHER" id="PTHR30627:SF25">
    <property type="entry name" value="PENICILLIN-BINDING PROTEIN 3"/>
    <property type="match status" value="1"/>
</dbReference>
<evidence type="ECO:0000259" key="5">
    <source>
        <dbReference type="Pfam" id="PF00905"/>
    </source>
</evidence>
<dbReference type="Gene3D" id="3.10.450.100">
    <property type="entry name" value="NTF2-like, domain 1"/>
    <property type="match status" value="1"/>
</dbReference>
<dbReference type="PANTHER" id="PTHR30627">
    <property type="entry name" value="PEPTIDOGLYCAN D,D-TRANSPEPTIDASE"/>
    <property type="match status" value="1"/>
</dbReference>
<gene>
    <name evidence="8" type="ORF">LN736_17370</name>
</gene>
<dbReference type="Pfam" id="PF05223">
    <property type="entry name" value="MecA_N"/>
    <property type="match status" value="1"/>
</dbReference>
<dbReference type="SUPFAM" id="SSF56601">
    <property type="entry name" value="beta-lactamase/transpeptidase-like"/>
    <property type="match status" value="1"/>
</dbReference>